<evidence type="ECO:0000313" key="7">
    <source>
        <dbReference type="Proteomes" id="UP000597656"/>
    </source>
</evidence>
<evidence type="ECO:0000256" key="2">
    <source>
        <dbReference type="ARBA" id="ARBA00022643"/>
    </source>
</evidence>
<evidence type="ECO:0000259" key="5">
    <source>
        <dbReference type="Pfam" id="PF00296"/>
    </source>
</evidence>
<dbReference type="InterPro" id="IPR036661">
    <property type="entry name" value="Luciferase-like_sf"/>
</dbReference>
<keyword evidence="4" id="KW-0503">Monooxygenase</keyword>
<reference evidence="7" key="1">
    <citation type="journal article" date="2019" name="Int. J. Syst. Evol. Microbiol.">
        <title>The Global Catalogue of Microorganisms (GCM) 10K type strain sequencing project: providing services to taxonomists for standard genome sequencing and annotation.</title>
        <authorList>
            <consortium name="The Broad Institute Genomics Platform"/>
            <consortium name="The Broad Institute Genome Sequencing Center for Infectious Disease"/>
            <person name="Wu L."/>
            <person name="Ma J."/>
        </authorList>
    </citation>
    <scope>NUCLEOTIDE SEQUENCE [LARGE SCALE GENOMIC DNA]</scope>
    <source>
        <strain evidence="7">CGMCC 4.7319</strain>
    </source>
</reference>
<dbReference type="InterPro" id="IPR050172">
    <property type="entry name" value="SsuD_RutA_monooxygenase"/>
</dbReference>
<feature type="domain" description="Luciferase-like" evidence="5">
    <location>
        <begin position="14"/>
        <end position="248"/>
    </location>
</feature>
<comment type="caution">
    <text evidence="6">The sequence shown here is derived from an EMBL/GenBank/DDBJ whole genome shotgun (WGS) entry which is preliminary data.</text>
</comment>
<evidence type="ECO:0000256" key="1">
    <source>
        <dbReference type="ARBA" id="ARBA00022630"/>
    </source>
</evidence>
<dbReference type="Gene3D" id="3.20.20.30">
    <property type="entry name" value="Luciferase-like domain"/>
    <property type="match status" value="1"/>
</dbReference>
<proteinExistence type="predicted"/>
<accession>A0ABQ2H9P1</accession>
<name>A0ABQ2H9P1_9PSEU</name>
<protein>
    <submittedName>
        <fullName evidence="6">LLM class F420-dependent oxidoreductase</fullName>
    </submittedName>
</protein>
<gene>
    <name evidence="6" type="ORF">GCM10011609_00200</name>
</gene>
<dbReference type="InterPro" id="IPR019921">
    <property type="entry name" value="Lucif-like_OxRdtase_Rv2161c"/>
</dbReference>
<keyword evidence="3" id="KW-0560">Oxidoreductase</keyword>
<dbReference type="Pfam" id="PF00296">
    <property type="entry name" value="Bac_luciferase"/>
    <property type="match status" value="1"/>
</dbReference>
<evidence type="ECO:0000256" key="4">
    <source>
        <dbReference type="ARBA" id="ARBA00023033"/>
    </source>
</evidence>
<keyword evidence="7" id="KW-1185">Reference proteome</keyword>
<evidence type="ECO:0000313" key="6">
    <source>
        <dbReference type="EMBL" id="GGM68449.1"/>
    </source>
</evidence>
<evidence type="ECO:0000256" key="3">
    <source>
        <dbReference type="ARBA" id="ARBA00023002"/>
    </source>
</evidence>
<sequence length="304" mass="32722">MRVGLALPQYGRFADPAVTLRVAAEAEAMGFDSLWVGDRLLLPTAPRDRYVSRDGVVPTEYENFLDPLTLLAAVAATTSRARLGTSTLNALWQPPALLARTVTTLDQLSGGRIDLGIGAGWSRDEYQAAGVPWAGRGARLEETLDVLDAFWADGHLVAHEGPLWTVPESVVRARPVQRPRPPVLLAGLVPAAFTRVARRADGWLAVGLPLPALTATIASIRKQAGSYGRDPDALRFPLRINPHVTTEKADPAHVPHTGTVGQLADYARTVDGVVDEMFADFQQTAGSVDEYLDLAGELLAALRR</sequence>
<dbReference type="RefSeq" id="WP_189152479.1">
    <property type="nucleotide sequence ID" value="NZ_BMNC01000001.1"/>
</dbReference>
<dbReference type="Proteomes" id="UP000597656">
    <property type="component" value="Unassembled WGS sequence"/>
</dbReference>
<dbReference type="NCBIfam" id="TIGR03619">
    <property type="entry name" value="F420_Rv2161c"/>
    <property type="match status" value="1"/>
</dbReference>
<organism evidence="6 7">
    <name type="scientific">Lentzea pudingi</name>
    <dbReference type="NCBI Taxonomy" id="1789439"/>
    <lineage>
        <taxon>Bacteria</taxon>
        <taxon>Bacillati</taxon>
        <taxon>Actinomycetota</taxon>
        <taxon>Actinomycetes</taxon>
        <taxon>Pseudonocardiales</taxon>
        <taxon>Pseudonocardiaceae</taxon>
        <taxon>Lentzea</taxon>
    </lineage>
</organism>
<dbReference type="InterPro" id="IPR011251">
    <property type="entry name" value="Luciferase-like_dom"/>
</dbReference>
<dbReference type="EMBL" id="BMNC01000001">
    <property type="protein sequence ID" value="GGM68449.1"/>
    <property type="molecule type" value="Genomic_DNA"/>
</dbReference>
<keyword evidence="1" id="KW-0285">Flavoprotein</keyword>
<dbReference type="PANTHER" id="PTHR42847:SF4">
    <property type="entry name" value="ALKANESULFONATE MONOOXYGENASE-RELATED"/>
    <property type="match status" value="1"/>
</dbReference>
<dbReference type="SUPFAM" id="SSF51679">
    <property type="entry name" value="Bacterial luciferase-like"/>
    <property type="match status" value="1"/>
</dbReference>
<dbReference type="PANTHER" id="PTHR42847">
    <property type="entry name" value="ALKANESULFONATE MONOOXYGENASE"/>
    <property type="match status" value="1"/>
</dbReference>
<keyword evidence="2" id="KW-0288">FMN</keyword>